<feature type="domain" description="HTH luxR-type" evidence="4">
    <location>
        <begin position="221"/>
        <end position="286"/>
    </location>
</feature>
<keyword evidence="1" id="KW-0805">Transcription regulation</keyword>
<dbReference type="PRINTS" id="PR00038">
    <property type="entry name" value="HTHLUXR"/>
</dbReference>
<gene>
    <name evidence="5" type="ORF">HF526_02940</name>
</gene>
<reference evidence="5 6" key="1">
    <citation type="submission" date="2020-04" db="EMBL/GenBank/DDBJ databases">
        <authorList>
            <person name="Klaysubun C."/>
            <person name="Duangmal K."/>
            <person name="Lipun K."/>
        </authorList>
    </citation>
    <scope>NUCLEOTIDE SEQUENCE [LARGE SCALE GENOMIC DNA]</scope>
    <source>
        <strain evidence="5 6">K10HN5</strain>
    </source>
</reference>
<dbReference type="Gene3D" id="1.10.10.10">
    <property type="entry name" value="Winged helix-like DNA-binding domain superfamily/Winged helix DNA-binding domain"/>
    <property type="match status" value="1"/>
</dbReference>
<dbReference type="PROSITE" id="PS50043">
    <property type="entry name" value="HTH_LUXR_2"/>
    <property type="match status" value="1"/>
</dbReference>
<keyword evidence="3" id="KW-0804">Transcription</keyword>
<dbReference type="InterPro" id="IPR000792">
    <property type="entry name" value="Tscrpt_reg_LuxR_C"/>
</dbReference>
<evidence type="ECO:0000256" key="2">
    <source>
        <dbReference type="ARBA" id="ARBA00023125"/>
    </source>
</evidence>
<protein>
    <submittedName>
        <fullName evidence="5">Helix-turn-helix transcriptional regulator</fullName>
    </submittedName>
</protein>
<keyword evidence="2" id="KW-0238">DNA-binding</keyword>
<proteinExistence type="predicted"/>
<dbReference type="SUPFAM" id="SSF46894">
    <property type="entry name" value="C-terminal effector domain of the bipartite response regulators"/>
    <property type="match status" value="1"/>
</dbReference>
<dbReference type="SMART" id="SM00421">
    <property type="entry name" value="HTH_LUXR"/>
    <property type="match status" value="1"/>
</dbReference>
<evidence type="ECO:0000256" key="1">
    <source>
        <dbReference type="ARBA" id="ARBA00023015"/>
    </source>
</evidence>
<dbReference type="InterPro" id="IPR016032">
    <property type="entry name" value="Sig_transdc_resp-reg_C-effctor"/>
</dbReference>
<comment type="caution">
    <text evidence="5">The sequence shown here is derived from an EMBL/GenBank/DDBJ whole genome shotgun (WGS) entry which is preliminary data.</text>
</comment>
<dbReference type="Proteomes" id="UP000820669">
    <property type="component" value="Unassembled WGS sequence"/>
</dbReference>
<dbReference type="PROSITE" id="PS00622">
    <property type="entry name" value="HTH_LUXR_1"/>
    <property type="match status" value="1"/>
</dbReference>
<dbReference type="InterPro" id="IPR036388">
    <property type="entry name" value="WH-like_DNA-bd_sf"/>
</dbReference>
<keyword evidence="6" id="KW-1185">Reference proteome</keyword>
<dbReference type="CDD" id="cd06170">
    <property type="entry name" value="LuxR_C_like"/>
    <property type="match status" value="1"/>
</dbReference>
<sequence>MTTSCAPPGAAPDGLTQQGWRRSVDTHFAHPARVGNRAGRTAVDVSLALLHRAVSLVDDLAGLTGAAEFATVALAGLGELIGCDVATYSEIGQQVHYTDHPRGALDHAPLGAFAAHVHEHPLINHYRHTGDSEALRISDLVSRHQFRRLGLYAEFYRHVPTGHQLAVTLAEPGARVVGIALSRAHREFSDTDRAVLSALRDPLLSALRRAEQRARRSPLSGRPGLATLTERELQVLDLAAAGHTNDAIARGLGLSPRTVAKHLEHVYRKLGVGNRAAASWLAAGQNQPSRMSSVVRSTLSSSAN</sequence>
<evidence type="ECO:0000313" key="5">
    <source>
        <dbReference type="EMBL" id="NMH96285.1"/>
    </source>
</evidence>
<evidence type="ECO:0000256" key="3">
    <source>
        <dbReference type="ARBA" id="ARBA00023163"/>
    </source>
</evidence>
<name>A0ABX1S5B0_9PSEU</name>
<dbReference type="PANTHER" id="PTHR44688:SF16">
    <property type="entry name" value="DNA-BINDING TRANSCRIPTIONAL ACTIVATOR DEVR_DOSR"/>
    <property type="match status" value="1"/>
</dbReference>
<evidence type="ECO:0000259" key="4">
    <source>
        <dbReference type="PROSITE" id="PS50043"/>
    </source>
</evidence>
<dbReference type="Pfam" id="PF00196">
    <property type="entry name" value="GerE"/>
    <property type="match status" value="1"/>
</dbReference>
<dbReference type="PANTHER" id="PTHR44688">
    <property type="entry name" value="DNA-BINDING TRANSCRIPTIONAL ACTIVATOR DEVR_DOSR"/>
    <property type="match status" value="1"/>
</dbReference>
<dbReference type="EMBL" id="JAAXLA010000003">
    <property type="protein sequence ID" value="NMH96285.1"/>
    <property type="molecule type" value="Genomic_DNA"/>
</dbReference>
<evidence type="ECO:0000313" key="6">
    <source>
        <dbReference type="Proteomes" id="UP000820669"/>
    </source>
</evidence>
<accession>A0ABX1S5B0</accession>
<organism evidence="5 6">
    <name type="scientific">Pseudonocardia acidicola</name>
    <dbReference type="NCBI Taxonomy" id="2724939"/>
    <lineage>
        <taxon>Bacteria</taxon>
        <taxon>Bacillati</taxon>
        <taxon>Actinomycetota</taxon>
        <taxon>Actinomycetes</taxon>
        <taxon>Pseudonocardiales</taxon>
        <taxon>Pseudonocardiaceae</taxon>
        <taxon>Pseudonocardia</taxon>
    </lineage>
</organism>